<comment type="caution">
    <text evidence="2">The sequence shown here is derived from an EMBL/GenBank/DDBJ whole genome shotgun (WGS) entry which is preliminary data.</text>
</comment>
<feature type="transmembrane region" description="Helical" evidence="1">
    <location>
        <begin position="12"/>
        <end position="32"/>
    </location>
</feature>
<reference evidence="2 3" key="1">
    <citation type="submission" date="2021-03" db="EMBL/GenBank/DDBJ databases">
        <title>Paenibacillus artemisicola MWE-103 whole genome sequence.</title>
        <authorList>
            <person name="Ham Y.J."/>
        </authorList>
    </citation>
    <scope>NUCLEOTIDE SEQUENCE [LARGE SCALE GENOMIC DNA]</scope>
    <source>
        <strain evidence="2 3">MWE-103</strain>
    </source>
</reference>
<gene>
    <name evidence="2" type="ORF">I8J29_31575</name>
</gene>
<proteinExistence type="predicted"/>
<evidence type="ECO:0000313" key="3">
    <source>
        <dbReference type="Proteomes" id="UP000670947"/>
    </source>
</evidence>
<evidence type="ECO:0000256" key="1">
    <source>
        <dbReference type="SAM" id="Phobius"/>
    </source>
</evidence>
<keyword evidence="3" id="KW-1185">Reference proteome</keyword>
<organism evidence="2 3">
    <name type="scientific">Paenibacillus artemisiicola</name>
    <dbReference type="NCBI Taxonomy" id="1172618"/>
    <lineage>
        <taxon>Bacteria</taxon>
        <taxon>Bacillati</taxon>
        <taxon>Bacillota</taxon>
        <taxon>Bacilli</taxon>
        <taxon>Bacillales</taxon>
        <taxon>Paenibacillaceae</taxon>
        <taxon>Paenibacillus</taxon>
    </lineage>
</organism>
<keyword evidence="1" id="KW-1133">Transmembrane helix</keyword>
<protein>
    <submittedName>
        <fullName evidence="2">Uncharacterized protein</fullName>
    </submittedName>
</protein>
<keyword evidence="1" id="KW-0812">Transmembrane</keyword>
<accession>A0ABS3WK75</accession>
<feature type="transmembrane region" description="Helical" evidence="1">
    <location>
        <begin position="39"/>
        <end position="60"/>
    </location>
</feature>
<dbReference type="EMBL" id="JAGGDJ010000071">
    <property type="protein sequence ID" value="MBO7748719.1"/>
    <property type="molecule type" value="Genomic_DNA"/>
</dbReference>
<dbReference type="Proteomes" id="UP000670947">
    <property type="component" value="Unassembled WGS sequence"/>
</dbReference>
<evidence type="ECO:0000313" key="2">
    <source>
        <dbReference type="EMBL" id="MBO7748719.1"/>
    </source>
</evidence>
<feature type="transmembrane region" description="Helical" evidence="1">
    <location>
        <begin position="72"/>
        <end position="91"/>
    </location>
</feature>
<feature type="transmembrane region" description="Helical" evidence="1">
    <location>
        <begin position="103"/>
        <end position="124"/>
    </location>
</feature>
<dbReference type="RefSeq" id="WP_208851249.1">
    <property type="nucleotide sequence ID" value="NZ_JAGGDJ010000071.1"/>
</dbReference>
<sequence length="172" mass="19270">MSGFYNSLPLTQYLIVVFGSGLIILTVAFISFVKKKNVLVTLGLILLAFTGFSISIVKIYTVYNLSWHLKVIRMTPLIGLIAAPILLIGLFQASKYQPELRTSVVKAITALSIFAFVILTVVSYKIIRRIVKLTGHDTSIKRQSIHYILYTAARRRNPPGGRRRLFIKALST</sequence>
<keyword evidence="1" id="KW-0472">Membrane</keyword>
<name>A0ABS3WK75_9BACL</name>